<dbReference type="Proteomes" id="UP000502706">
    <property type="component" value="Chromosome"/>
</dbReference>
<evidence type="ECO:0000256" key="1">
    <source>
        <dbReference type="SAM" id="Phobius"/>
    </source>
</evidence>
<reference evidence="2 3" key="1">
    <citation type="submission" date="2019-10" db="EMBL/GenBank/DDBJ databases">
        <title>Rubrobacter sp nov SCSIO 52915 isolated from a deep-sea sediment in the South China Sea.</title>
        <authorList>
            <person name="Chen R.W."/>
        </authorList>
    </citation>
    <scope>NUCLEOTIDE SEQUENCE [LARGE SCALE GENOMIC DNA]</scope>
    <source>
        <strain evidence="2 3">SCSIO 52915</strain>
    </source>
</reference>
<protein>
    <recommendedName>
        <fullName evidence="4">Transmembrane protein</fullName>
    </recommendedName>
</protein>
<feature type="transmembrane region" description="Helical" evidence="1">
    <location>
        <begin position="118"/>
        <end position="139"/>
    </location>
</feature>
<proteinExistence type="predicted"/>
<evidence type="ECO:0000313" key="2">
    <source>
        <dbReference type="EMBL" id="QIN78431.1"/>
    </source>
</evidence>
<evidence type="ECO:0008006" key="4">
    <source>
        <dbReference type="Google" id="ProtNLM"/>
    </source>
</evidence>
<name>A0A6G8PW36_9ACTN</name>
<gene>
    <name evidence="2" type="ORF">GBA65_07720</name>
</gene>
<organism evidence="2 3">
    <name type="scientific">Rubrobacter marinus</name>
    <dbReference type="NCBI Taxonomy" id="2653852"/>
    <lineage>
        <taxon>Bacteria</taxon>
        <taxon>Bacillati</taxon>
        <taxon>Actinomycetota</taxon>
        <taxon>Rubrobacteria</taxon>
        <taxon>Rubrobacterales</taxon>
        <taxon>Rubrobacteraceae</taxon>
        <taxon>Rubrobacter</taxon>
    </lineage>
</organism>
<dbReference type="EMBL" id="CP045121">
    <property type="protein sequence ID" value="QIN78431.1"/>
    <property type="molecule type" value="Genomic_DNA"/>
</dbReference>
<sequence length="146" mass="14686">MQNTQPAPIGTAGISHRRLLLAAPLAAGAAALANALVYAIASALGTIPTDVPVPASGEPITLSPVIVTSVIGALGAAAVFAVIAAISSRPARLFWWVALVVLALSFATPFTIPGAPAAMIASLLLMHVVAWAVSVALLVRLPAARR</sequence>
<keyword evidence="1" id="KW-0812">Transmembrane</keyword>
<dbReference type="PROSITE" id="PS51318">
    <property type="entry name" value="TAT"/>
    <property type="match status" value="1"/>
</dbReference>
<dbReference type="InterPro" id="IPR045713">
    <property type="entry name" value="DUF6069"/>
</dbReference>
<keyword evidence="1" id="KW-1133">Transmembrane helix</keyword>
<feature type="transmembrane region" description="Helical" evidence="1">
    <location>
        <begin position="61"/>
        <end position="86"/>
    </location>
</feature>
<dbReference type="RefSeq" id="WP_166396105.1">
    <property type="nucleotide sequence ID" value="NZ_CP045121.1"/>
</dbReference>
<evidence type="ECO:0000313" key="3">
    <source>
        <dbReference type="Proteomes" id="UP000502706"/>
    </source>
</evidence>
<feature type="transmembrane region" description="Helical" evidence="1">
    <location>
        <begin position="20"/>
        <end position="41"/>
    </location>
</feature>
<dbReference type="Pfam" id="PF19545">
    <property type="entry name" value="DUF6069"/>
    <property type="match status" value="1"/>
</dbReference>
<keyword evidence="1" id="KW-0472">Membrane</keyword>
<keyword evidence="3" id="KW-1185">Reference proteome</keyword>
<dbReference type="AlphaFoldDB" id="A0A6G8PW36"/>
<feature type="transmembrane region" description="Helical" evidence="1">
    <location>
        <begin position="93"/>
        <end position="112"/>
    </location>
</feature>
<dbReference type="InterPro" id="IPR006311">
    <property type="entry name" value="TAT_signal"/>
</dbReference>
<dbReference type="KEGG" id="rmar:GBA65_07720"/>
<accession>A0A6G8PW36</accession>